<dbReference type="GO" id="GO:0046872">
    <property type="term" value="F:metal ion binding"/>
    <property type="evidence" value="ECO:0007669"/>
    <property type="project" value="UniProtKB-KW"/>
</dbReference>
<comment type="similarity">
    <text evidence="1">Belongs to the complex I 24 kDa subunit family.</text>
</comment>
<reference evidence="8" key="2">
    <citation type="submission" date="2023-10" db="EMBL/GenBank/DDBJ databases">
        <authorList>
            <person name="Choi B."/>
        </authorList>
    </citation>
    <scope>NUCLEOTIDE SEQUENCE</scope>
    <source>
        <strain evidence="8">UMB0763</strain>
    </source>
</reference>
<keyword evidence="4 7" id="KW-0408">Iron</keyword>
<dbReference type="GO" id="GO:0003954">
    <property type="term" value="F:NADH dehydrogenase activity"/>
    <property type="evidence" value="ECO:0007669"/>
    <property type="project" value="TreeGrafter"/>
</dbReference>
<proteinExistence type="inferred from homology"/>
<dbReference type="PANTHER" id="PTHR10371:SF3">
    <property type="entry name" value="NADH DEHYDROGENASE [UBIQUINONE] FLAVOPROTEIN 2, MITOCHONDRIAL"/>
    <property type="match status" value="1"/>
</dbReference>
<dbReference type="Gene3D" id="1.10.10.1590">
    <property type="entry name" value="NADH-quinone oxidoreductase subunit E"/>
    <property type="match status" value="1"/>
</dbReference>
<evidence type="ECO:0000256" key="3">
    <source>
        <dbReference type="ARBA" id="ARBA00022723"/>
    </source>
</evidence>
<dbReference type="InterPro" id="IPR036249">
    <property type="entry name" value="Thioredoxin-like_sf"/>
</dbReference>
<dbReference type="EMBL" id="CP136958">
    <property type="protein sequence ID" value="WOT03130.1"/>
    <property type="molecule type" value="Genomic_DNA"/>
</dbReference>
<evidence type="ECO:0000256" key="2">
    <source>
        <dbReference type="ARBA" id="ARBA00022714"/>
    </source>
</evidence>
<dbReference type="CDD" id="cd03064">
    <property type="entry name" value="TRX_Fd_NuoE"/>
    <property type="match status" value="1"/>
</dbReference>
<dbReference type="InterPro" id="IPR042128">
    <property type="entry name" value="NuoE_dom"/>
</dbReference>
<feature type="binding site" evidence="7">
    <location>
        <position position="154"/>
    </location>
    <ligand>
        <name>[2Fe-2S] cluster</name>
        <dbReference type="ChEBI" id="CHEBI:190135"/>
    </ligand>
</feature>
<dbReference type="InterPro" id="IPR002023">
    <property type="entry name" value="NuoE-like"/>
</dbReference>
<dbReference type="FunFam" id="1.10.10.1590:FF:000001">
    <property type="entry name" value="NADH-quinone oxidoreductase subunit E"/>
    <property type="match status" value="1"/>
</dbReference>
<evidence type="ECO:0000256" key="4">
    <source>
        <dbReference type="ARBA" id="ARBA00023004"/>
    </source>
</evidence>
<name>A0AAF0YTG2_9CORY</name>
<gene>
    <name evidence="8" type="ORF">CYJ47_05025</name>
</gene>
<evidence type="ECO:0000313" key="8">
    <source>
        <dbReference type="EMBL" id="WOT03130.1"/>
    </source>
</evidence>
<feature type="binding site" evidence="7">
    <location>
        <position position="112"/>
    </location>
    <ligand>
        <name>[2Fe-2S] cluster</name>
        <dbReference type="ChEBI" id="CHEBI:190135"/>
    </ligand>
</feature>
<keyword evidence="5 7" id="KW-0411">Iron-sulfur</keyword>
<keyword evidence="3 7" id="KW-0479">Metal-binding</keyword>
<dbReference type="KEGG" id="cpyr:CYJ47_05025"/>
<dbReference type="RefSeq" id="WP_101678259.1">
    <property type="nucleotide sequence ID" value="NZ_CP136958.1"/>
</dbReference>
<comment type="cofactor">
    <cofactor evidence="7">
        <name>[2Fe-2S] cluster</name>
        <dbReference type="ChEBI" id="CHEBI:190135"/>
    </cofactor>
    <text evidence="7">Binds 1 [2Fe-2S] cluster.</text>
</comment>
<dbReference type="Proteomes" id="UP000234560">
    <property type="component" value="Chromosome"/>
</dbReference>
<dbReference type="SUPFAM" id="SSF52833">
    <property type="entry name" value="Thioredoxin-like"/>
    <property type="match status" value="1"/>
</dbReference>
<dbReference type="Pfam" id="PF01257">
    <property type="entry name" value="2Fe-2S_thioredx"/>
    <property type="match status" value="1"/>
</dbReference>
<dbReference type="PIRSF" id="PIRSF000216">
    <property type="entry name" value="NADH_DH_24kDa"/>
    <property type="match status" value="1"/>
</dbReference>
<feature type="binding site" evidence="7">
    <location>
        <position position="158"/>
    </location>
    <ligand>
        <name>[2Fe-2S] cluster</name>
        <dbReference type="ChEBI" id="CHEBI:190135"/>
    </ligand>
</feature>
<protein>
    <submittedName>
        <fullName evidence="8">NAD(P)H-dependent oxidoreductase subunit E</fullName>
    </submittedName>
</protein>
<feature type="binding site" evidence="7">
    <location>
        <position position="107"/>
    </location>
    <ligand>
        <name>[2Fe-2S] cluster</name>
        <dbReference type="ChEBI" id="CHEBI:190135"/>
    </ligand>
</feature>
<dbReference type="PANTHER" id="PTHR10371">
    <property type="entry name" value="NADH DEHYDROGENASE UBIQUINONE FLAVOPROTEIN 2, MITOCHONDRIAL"/>
    <property type="match status" value="1"/>
</dbReference>
<dbReference type="InterPro" id="IPR041921">
    <property type="entry name" value="NuoE_N"/>
</dbReference>
<dbReference type="Gene3D" id="3.40.30.10">
    <property type="entry name" value="Glutaredoxin"/>
    <property type="match status" value="1"/>
</dbReference>
<dbReference type="PROSITE" id="PS01099">
    <property type="entry name" value="COMPLEX1_24K"/>
    <property type="match status" value="1"/>
</dbReference>
<sequence>MTTQAPHQHFEAHFGDDDRVDLADTKTKLTDADVADLKELAGRYPNPQSALLPMLHLVQSVDGKVSGEGVRHIAEILHLTEAQVVGVATFYSMYHTHEVGKHLVGVCTSALCATMGGDIIYNAVRRHLGLDKEHSLEDKDTTSDGMFTLERIECNAACDFAPVLMLNWEFMDNMTPKKAIEILDKLRDGTPVHSTRGPEITSWRDNERVLAGFYDGRADDGPAAGPASLRGLEIADGYTYDETVGGGHHD</sequence>
<evidence type="ECO:0000256" key="6">
    <source>
        <dbReference type="ARBA" id="ARBA00034078"/>
    </source>
</evidence>
<dbReference type="GO" id="GO:0051537">
    <property type="term" value="F:2 iron, 2 sulfur cluster binding"/>
    <property type="evidence" value="ECO:0007669"/>
    <property type="project" value="UniProtKB-KW"/>
</dbReference>
<keyword evidence="2 7" id="KW-0001">2Fe-2S</keyword>
<evidence type="ECO:0000256" key="5">
    <source>
        <dbReference type="ARBA" id="ARBA00023014"/>
    </source>
</evidence>
<evidence type="ECO:0000256" key="7">
    <source>
        <dbReference type="PIRSR" id="PIRSR000216-1"/>
    </source>
</evidence>
<evidence type="ECO:0000313" key="9">
    <source>
        <dbReference type="Proteomes" id="UP000234560"/>
    </source>
</evidence>
<dbReference type="AlphaFoldDB" id="A0AAF0YTG2"/>
<evidence type="ECO:0000256" key="1">
    <source>
        <dbReference type="ARBA" id="ARBA00010643"/>
    </source>
</evidence>
<comment type="cofactor">
    <cofactor evidence="6">
        <name>[2Fe-2S] cluster</name>
        <dbReference type="ChEBI" id="CHEBI:190135"/>
    </cofactor>
</comment>
<accession>A0AAF0YTG2</accession>
<reference evidence="8" key="1">
    <citation type="submission" date="2017-12" db="EMBL/GenBank/DDBJ databases">
        <authorList>
            <person name="Thomas-White K."/>
            <person name="Wolfe A.J."/>
        </authorList>
    </citation>
    <scope>NUCLEOTIDE SEQUENCE</scope>
    <source>
        <strain evidence="8">UMB0763</strain>
    </source>
</reference>
<organism evidence="8 9">
    <name type="scientific">Corynebacterium pyruviciproducens</name>
    <dbReference type="NCBI Taxonomy" id="598660"/>
    <lineage>
        <taxon>Bacteria</taxon>
        <taxon>Bacillati</taxon>
        <taxon>Actinomycetota</taxon>
        <taxon>Actinomycetes</taxon>
        <taxon>Mycobacteriales</taxon>
        <taxon>Corynebacteriaceae</taxon>
        <taxon>Corynebacterium</taxon>
    </lineage>
</organism>